<dbReference type="GO" id="GO:0000160">
    <property type="term" value="P:phosphorelay signal transduction system"/>
    <property type="evidence" value="ECO:0007669"/>
    <property type="project" value="InterPro"/>
</dbReference>
<dbReference type="SUPFAM" id="SSF47226">
    <property type="entry name" value="Histidine-containing phosphotransfer domain, HPT domain"/>
    <property type="match status" value="1"/>
</dbReference>
<dbReference type="AlphaFoldDB" id="A0A1H1YSC5"/>
<sequence>MKEMHALGHPLLESTVLDRLRDGDDNDSDIWRLFIRNYIGLLPRRIERVRLCLTSADFEGAMDSVLSLRSSSEMVGAERLAALTGHLQAALRTASEHDVTTALPGMARAHLDDLSRCAIQTKNRLLQVLS</sequence>
<dbReference type="OrthoDB" id="4965347at2"/>
<reference evidence="2" key="1">
    <citation type="submission" date="2016-10" db="EMBL/GenBank/DDBJ databases">
        <authorList>
            <person name="Varghese N."/>
            <person name="Submissions S."/>
        </authorList>
    </citation>
    <scope>NUCLEOTIDE SEQUENCE [LARGE SCALE GENOMIC DNA]</scope>
    <source>
        <strain evidence="2">IMMIB L-1606</strain>
    </source>
</reference>
<dbReference type="InterPro" id="IPR036641">
    <property type="entry name" value="HPT_dom_sf"/>
</dbReference>
<evidence type="ECO:0000313" key="1">
    <source>
        <dbReference type="EMBL" id="SDT24317.1"/>
    </source>
</evidence>
<organism evidence="1 2">
    <name type="scientific">Pseudarthrobacter equi</name>
    <dbReference type="NCBI Taxonomy" id="728066"/>
    <lineage>
        <taxon>Bacteria</taxon>
        <taxon>Bacillati</taxon>
        <taxon>Actinomycetota</taxon>
        <taxon>Actinomycetes</taxon>
        <taxon>Micrococcales</taxon>
        <taxon>Micrococcaceae</taxon>
        <taxon>Pseudarthrobacter</taxon>
    </lineage>
</organism>
<dbReference type="Proteomes" id="UP000198751">
    <property type="component" value="Chromosome I"/>
</dbReference>
<gene>
    <name evidence="1" type="ORF">SAMN04489743_2137</name>
</gene>
<evidence type="ECO:0008006" key="3">
    <source>
        <dbReference type="Google" id="ProtNLM"/>
    </source>
</evidence>
<accession>A0A1H1YSC5</accession>
<name>A0A1H1YSC5_9MICC</name>
<protein>
    <recommendedName>
        <fullName evidence="3">Hpt domain-containing protein</fullName>
    </recommendedName>
</protein>
<dbReference type="RefSeq" id="WP_157693456.1">
    <property type="nucleotide sequence ID" value="NZ_CAUQLD010000002.1"/>
</dbReference>
<evidence type="ECO:0000313" key="2">
    <source>
        <dbReference type="Proteomes" id="UP000198751"/>
    </source>
</evidence>
<dbReference type="EMBL" id="LT629779">
    <property type="protein sequence ID" value="SDT24317.1"/>
    <property type="molecule type" value="Genomic_DNA"/>
</dbReference>
<proteinExistence type="predicted"/>
<keyword evidence="2" id="KW-1185">Reference proteome</keyword>
<dbReference type="Gene3D" id="1.20.120.160">
    <property type="entry name" value="HPT domain"/>
    <property type="match status" value="1"/>
</dbReference>